<dbReference type="Pfam" id="PF01032">
    <property type="entry name" value="FecCD"/>
    <property type="match status" value="1"/>
</dbReference>
<dbReference type="InterPro" id="IPR037294">
    <property type="entry name" value="ABC_BtuC-like"/>
</dbReference>
<evidence type="ECO:0000313" key="9">
    <source>
        <dbReference type="EMBL" id="KHS57652.1"/>
    </source>
</evidence>
<dbReference type="FunFam" id="1.10.3470.10:FF:000001">
    <property type="entry name" value="Vitamin B12 ABC transporter permease BtuC"/>
    <property type="match status" value="1"/>
</dbReference>
<keyword evidence="3" id="KW-0813">Transport</keyword>
<feature type="transmembrane region" description="Helical" evidence="8">
    <location>
        <begin position="94"/>
        <end position="115"/>
    </location>
</feature>
<keyword evidence="7 8" id="KW-0472">Membrane</keyword>
<evidence type="ECO:0000256" key="1">
    <source>
        <dbReference type="ARBA" id="ARBA00004651"/>
    </source>
</evidence>
<evidence type="ECO:0000256" key="5">
    <source>
        <dbReference type="ARBA" id="ARBA00022692"/>
    </source>
</evidence>
<dbReference type="InterPro" id="IPR001734">
    <property type="entry name" value="Na/solute_symporter"/>
</dbReference>
<dbReference type="SUPFAM" id="SSF81345">
    <property type="entry name" value="ABC transporter involved in vitamin B12 uptake, BtuC"/>
    <property type="match status" value="1"/>
</dbReference>
<feature type="transmembrane region" description="Helical" evidence="8">
    <location>
        <begin position="12"/>
        <end position="30"/>
    </location>
</feature>
<feature type="transmembrane region" description="Helical" evidence="8">
    <location>
        <begin position="238"/>
        <end position="268"/>
    </location>
</feature>
<comment type="caution">
    <text evidence="9">The sequence shown here is derived from an EMBL/GenBank/DDBJ whole genome shotgun (WGS) entry which is preliminary data.</text>
</comment>
<feature type="transmembrane region" description="Helical" evidence="8">
    <location>
        <begin position="280"/>
        <end position="301"/>
    </location>
</feature>
<sequence length="337" mass="36296">MDSVKKSKFIGFAFAGIFAVAMLLLIDILIGMSHIGIKEIIDSIINYSGSKQDLIIRTVRLPRVLLCILIGASMAISGLIMQNLTRNPLASPQILGINSGATLSVVVIMVFFPLLGYKAKILGAFLGAGVIGLFVHVIGTVKNLSPLKITLVGISIQLFLSSITKSIMLFNESKTSDLVFWMIGGVHHAQFIHIMAILPWFILSIILTILISNSMDTLKMGDSVAISLGENVKLTKTVATIVVILLSSSSVAIAGPISFIGLITPHIISKLGGRNFRQNFILCGIYGANLLLLSDIISKLLKYPYESPVGTVTSFIGAVFYIFLANKEMKRGGVSEK</sequence>
<dbReference type="Proteomes" id="UP000031189">
    <property type="component" value="Unassembled WGS sequence"/>
</dbReference>
<keyword evidence="10" id="KW-1185">Reference proteome</keyword>
<accession>A0A0B3W5H2</accession>
<dbReference type="RefSeq" id="WP_039679271.1">
    <property type="nucleotide sequence ID" value="NZ_JAWEWI010000012.1"/>
</dbReference>
<dbReference type="PANTHER" id="PTHR30472:SF1">
    <property type="entry name" value="FE(3+) DICITRATE TRANSPORT SYSTEM PERMEASE PROTEIN FECC-RELATED"/>
    <property type="match status" value="1"/>
</dbReference>
<reference evidence="9 10" key="1">
    <citation type="submission" date="2014-12" db="EMBL/GenBank/DDBJ databases">
        <title>Draft genome sequence of Terrisporobacter sp. 08-306576, isolated from the blood culture of a bacteremia patient.</title>
        <authorList>
            <person name="Lund L.C."/>
            <person name="Sydenham T.V."/>
            <person name="Hogh S.V."/>
            <person name="Skov M.N."/>
            <person name="Kemp M."/>
            <person name="Justesen U.S."/>
        </authorList>
    </citation>
    <scope>NUCLEOTIDE SEQUENCE [LARGE SCALE GENOMIC DNA]</scope>
    <source>
        <strain evidence="9 10">08-306576</strain>
    </source>
</reference>
<dbReference type="PANTHER" id="PTHR30472">
    <property type="entry name" value="FERRIC ENTEROBACTIN TRANSPORT SYSTEM PERMEASE PROTEIN"/>
    <property type="match status" value="1"/>
</dbReference>
<dbReference type="STRING" id="1577792.QX51_07460"/>
<comment type="similarity">
    <text evidence="2">Belongs to the binding-protein-dependent transport system permease family. FecCD subfamily.</text>
</comment>
<name>A0A0B3W5H2_9FIRM</name>
<dbReference type="GO" id="GO:0022857">
    <property type="term" value="F:transmembrane transporter activity"/>
    <property type="evidence" value="ECO:0007669"/>
    <property type="project" value="InterPro"/>
</dbReference>
<dbReference type="GO" id="GO:0005886">
    <property type="term" value="C:plasma membrane"/>
    <property type="evidence" value="ECO:0007669"/>
    <property type="project" value="UniProtKB-SubCell"/>
</dbReference>
<evidence type="ECO:0000256" key="4">
    <source>
        <dbReference type="ARBA" id="ARBA00022475"/>
    </source>
</evidence>
<protein>
    <recommendedName>
        <fullName evidence="11">Iron-siderophore ABC transporter permease</fullName>
    </recommendedName>
</protein>
<dbReference type="EMBL" id="JWHR01000068">
    <property type="protein sequence ID" value="KHS57652.1"/>
    <property type="molecule type" value="Genomic_DNA"/>
</dbReference>
<keyword evidence="4" id="KW-1003">Cell membrane</keyword>
<evidence type="ECO:0000256" key="3">
    <source>
        <dbReference type="ARBA" id="ARBA00022448"/>
    </source>
</evidence>
<dbReference type="CDD" id="cd06550">
    <property type="entry name" value="TM_ABC_iron-siderophores_like"/>
    <property type="match status" value="1"/>
</dbReference>
<dbReference type="PROSITE" id="PS50283">
    <property type="entry name" value="NA_SOLUT_SYMP_3"/>
    <property type="match status" value="1"/>
</dbReference>
<feature type="transmembrane region" description="Helical" evidence="8">
    <location>
        <begin position="122"/>
        <end position="141"/>
    </location>
</feature>
<dbReference type="Gene3D" id="1.10.3470.10">
    <property type="entry name" value="ABC transporter involved in vitamin B12 uptake, BtuC"/>
    <property type="match status" value="1"/>
</dbReference>
<dbReference type="AlphaFoldDB" id="A0A0B3W5H2"/>
<keyword evidence="6 8" id="KW-1133">Transmembrane helix</keyword>
<organism evidence="9 10">
    <name type="scientific">Terrisporobacter othiniensis</name>
    <dbReference type="NCBI Taxonomy" id="1577792"/>
    <lineage>
        <taxon>Bacteria</taxon>
        <taxon>Bacillati</taxon>
        <taxon>Bacillota</taxon>
        <taxon>Clostridia</taxon>
        <taxon>Peptostreptococcales</taxon>
        <taxon>Peptostreptococcaceae</taxon>
        <taxon>Terrisporobacter</taxon>
    </lineage>
</organism>
<comment type="subcellular location">
    <subcellularLocation>
        <location evidence="1">Cell membrane</location>
        <topology evidence="1">Multi-pass membrane protein</topology>
    </subcellularLocation>
</comment>
<keyword evidence="5 8" id="KW-0812">Transmembrane</keyword>
<feature type="transmembrane region" description="Helical" evidence="8">
    <location>
        <begin position="191"/>
        <end position="211"/>
    </location>
</feature>
<proteinExistence type="inferred from homology"/>
<gene>
    <name evidence="9" type="ORF">QX51_07460</name>
</gene>
<dbReference type="InterPro" id="IPR000522">
    <property type="entry name" value="ABC_transptr_permease_BtuC"/>
</dbReference>
<evidence type="ECO:0000313" key="10">
    <source>
        <dbReference type="Proteomes" id="UP000031189"/>
    </source>
</evidence>
<evidence type="ECO:0008006" key="11">
    <source>
        <dbReference type="Google" id="ProtNLM"/>
    </source>
</evidence>
<evidence type="ECO:0000256" key="6">
    <source>
        <dbReference type="ARBA" id="ARBA00022989"/>
    </source>
</evidence>
<feature type="transmembrane region" description="Helical" evidence="8">
    <location>
        <begin position="147"/>
        <end position="170"/>
    </location>
</feature>
<feature type="transmembrane region" description="Helical" evidence="8">
    <location>
        <begin position="64"/>
        <end position="82"/>
    </location>
</feature>
<feature type="transmembrane region" description="Helical" evidence="8">
    <location>
        <begin position="307"/>
        <end position="324"/>
    </location>
</feature>
<dbReference type="OrthoDB" id="9792889at2"/>
<evidence type="ECO:0000256" key="7">
    <source>
        <dbReference type="ARBA" id="ARBA00023136"/>
    </source>
</evidence>
<dbReference type="GO" id="GO:0033214">
    <property type="term" value="P:siderophore-iron import into cell"/>
    <property type="evidence" value="ECO:0007669"/>
    <property type="project" value="TreeGrafter"/>
</dbReference>
<evidence type="ECO:0000256" key="8">
    <source>
        <dbReference type="SAM" id="Phobius"/>
    </source>
</evidence>
<evidence type="ECO:0000256" key="2">
    <source>
        <dbReference type="ARBA" id="ARBA00007935"/>
    </source>
</evidence>